<comment type="subcellular location">
    <subcellularLocation>
        <location evidence="1">Cell membrane</location>
        <topology evidence="1">Multi-pass membrane protein</topology>
    </subcellularLocation>
</comment>
<proteinExistence type="predicted"/>
<gene>
    <name evidence="10" type="ORF">PSNMU_V1.4_AUG-EV-PASAV3_0001170</name>
</gene>
<evidence type="ECO:0000256" key="3">
    <source>
        <dbReference type="ARBA" id="ARBA00022475"/>
    </source>
</evidence>
<reference evidence="10 11" key="1">
    <citation type="submission" date="2019-01" db="EMBL/GenBank/DDBJ databases">
        <authorList>
            <person name="Ferrante I. M."/>
        </authorList>
    </citation>
    <scope>NUCLEOTIDE SEQUENCE [LARGE SCALE GENOMIC DNA]</scope>
    <source>
        <strain evidence="10 11">B856</strain>
    </source>
</reference>
<keyword evidence="11" id="KW-1185">Reference proteome</keyword>
<evidence type="ECO:0000313" key="11">
    <source>
        <dbReference type="Proteomes" id="UP000291116"/>
    </source>
</evidence>
<dbReference type="EMBL" id="CAACVS010000001">
    <property type="protein sequence ID" value="VEU33314.1"/>
    <property type="molecule type" value="Genomic_DNA"/>
</dbReference>
<feature type="transmembrane region" description="Helical" evidence="9">
    <location>
        <begin position="128"/>
        <end position="150"/>
    </location>
</feature>
<evidence type="ECO:0000256" key="8">
    <source>
        <dbReference type="SAM" id="MobiDB-lite"/>
    </source>
</evidence>
<name>A0A448YU56_9STRA</name>
<feature type="transmembrane region" description="Helical" evidence="9">
    <location>
        <begin position="170"/>
        <end position="190"/>
    </location>
</feature>
<evidence type="ECO:0008006" key="12">
    <source>
        <dbReference type="Google" id="ProtNLM"/>
    </source>
</evidence>
<dbReference type="GO" id="GO:0005886">
    <property type="term" value="C:plasma membrane"/>
    <property type="evidence" value="ECO:0007669"/>
    <property type="project" value="UniProtKB-SubCell"/>
</dbReference>
<dbReference type="OrthoDB" id="1368at2759"/>
<keyword evidence="2" id="KW-0813">Transport</keyword>
<dbReference type="AlphaFoldDB" id="A0A448YU56"/>
<dbReference type="Proteomes" id="UP000291116">
    <property type="component" value="Unassembled WGS sequence"/>
</dbReference>
<evidence type="ECO:0000256" key="4">
    <source>
        <dbReference type="ARBA" id="ARBA00022692"/>
    </source>
</evidence>
<evidence type="ECO:0000256" key="5">
    <source>
        <dbReference type="ARBA" id="ARBA00022989"/>
    </source>
</evidence>
<feature type="compositionally biased region" description="Basic and acidic residues" evidence="8">
    <location>
        <begin position="65"/>
        <end position="77"/>
    </location>
</feature>
<keyword evidence="7 9" id="KW-0472">Membrane</keyword>
<evidence type="ECO:0000256" key="6">
    <source>
        <dbReference type="ARBA" id="ARBA00023065"/>
    </source>
</evidence>
<evidence type="ECO:0000256" key="9">
    <source>
        <dbReference type="SAM" id="Phobius"/>
    </source>
</evidence>
<feature type="compositionally biased region" description="Polar residues" evidence="8">
    <location>
        <begin position="24"/>
        <end position="36"/>
    </location>
</feature>
<evidence type="ECO:0000256" key="1">
    <source>
        <dbReference type="ARBA" id="ARBA00004651"/>
    </source>
</evidence>
<dbReference type="GO" id="GO:0005254">
    <property type="term" value="F:chloride channel activity"/>
    <property type="evidence" value="ECO:0007669"/>
    <property type="project" value="InterPro"/>
</dbReference>
<accession>A0A448YU56</accession>
<feature type="region of interest" description="Disordered" evidence="8">
    <location>
        <begin position="18"/>
        <end position="80"/>
    </location>
</feature>
<dbReference type="Pfam" id="PF25539">
    <property type="entry name" value="Bestrophin_2"/>
    <property type="match status" value="1"/>
</dbReference>
<keyword evidence="5 9" id="KW-1133">Transmembrane helix</keyword>
<sequence>MMSSCGAENTTATVLPLHGHHINCGQSPSQMPSKHNGTSKHNKTSETGEHKRCYDGNLSHKKNDRNKNKKNDNDRDNNNYFDFPLVQSMVASESSRTRALCKEGSKQMSYPKSNTGWIRTLFVFEGRALGRILLPWSVVTSYAIVWAVVYETFLRQPGEGSTTGVREKNFYIESMLELVISTTLGFLLVFRLNRSATRFWMARGCWGVLVVKIRAMVGTVLLYGSHDSYHRDQVIKWITAFSIVSMNHMRGISRIDPETVGGLQITPDELDSLGRAFHPPLHVADQIRFHLGALFGPESIGDIGGNNSINNNKSETDLLSHRAAIAITVSDFRSKQLLSLEEQLNIMIDEEGAMERIKGTPLPMVYVTHLRTWLLVFLLSQSHLRQQALGPYLTVALVSLMAFALLGLEGAAAEVEAPFRRDKTNHLDMDSFCLAVLASVQQQITEDANRRTARAQQKASGD</sequence>
<dbReference type="PANTHER" id="PTHR33281:SF19">
    <property type="entry name" value="VOLTAGE-DEPENDENT ANION CHANNEL-FORMING PROTEIN YNEE"/>
    <property type="match status" value="1"/>
</dbReference>
<keyword evidence="6" id="KW-0406">Ion transport</keyword>
<dbReference type="InterPro" id="IPR044669">
    <property type="entry name" value="YneE/VCCN1/2-like"/>
</dbReference>
<evidence type="ECO:0000256" key="2">
    <source>
        <dbReference type="ARBA" id="ARBA00022448"/>
    </source>
</evidence>
<keyword evidence="4 9" id="KW-0812">Transmembrane</keyword>
<evidence type="ECO:0000313" key="10">
    <source>
        <dbReference type="EMBL" id="VEU33314.1"/>
    </source>
</evidence>
<feature type="compositionally biased region" description="Basic and acidic residues" evidence="8">
    <location>
        <begin position="43"/>
        <end position="54"/>
    </location>
</feature>
<organism evidence="10 11">
    <name type="scientific">Pseudo-nitzschia multistriata</name>
    <dbReference type="NCBI Taxonomy" id="183589"/>
    <lineage>
        <taxon>Eukaryota</taxon>
        <taxon>Sar</taxon>
        <taxon>Stramenopiles</taxon>
        <taxon>Ochrophyta</taxon>
        <taxon>Bacillariophyta</taxon>
        <taxon>Bacillariophyceae</taxon>
        <taxon>Bacillariophycidae</taxon>
        <taxon>Bacillariales</taxon>
        <taxon>Bacillariaceae</taxon>
        <taxon>Pseudo-nitzschia</taxon>
    </lineage>
</organism>
<keyword evidence="3" id="KW-1003">Cell membrane</keyword>
<evidence type="ECO:0000256" key="7">
    <source>
        <dbReference type="ARBA" id="ARBA00023136"/>
    </source>
</evidence>
<protein>
    <recommendedName>
        <fullName evidence="12">Bestrophin homolog</fullName>
    </recommendedName>
</protein>
<dbReference type="PANTHER" id="PTHR33281">
    <property type="entry name" value="UPF0187 PROTEIN YNEE"/>
    <property type="match status" value="1"/>
</dbReference>